<gene>
    <name evidence="2" type="ORF">VCR4J5_1330001</name>
</gene>
<name>A0ABM9QN68_9VIBR</name>
<keyword evidence="1" id="KW-0472">Membrane</keyword>
<organism evidence="2 3">
    <name type="scientific">Vibrio crassostreae</name>
    <dbReference type="NCBI Taxonomy" id="246167"/>
    <lineage>
        <taxon>Bacteria</taxon>
        <taxon>Pseudomonadati</taxon>
        <taxon>Pseudomonadota</taxon>
        <taxon>Gammaproteobacteria</taxon>
        <taxon>Vibrionales</taxon>
        <taxon>Vibrionaceae</taxon>
        <taxon>Vibrio</taxon>
    </lineage>
</organism>
<sequence>MPIINFIGWLGASLALRALLIPAGLVLMVWTVPWVRFWAQSRSGCYYHLKTSTDLNVSLWQLRIIPNKKRYSLGL</sequence>
<feature type="transmembrane region" description="Helical" evidence="1">
    <location>
        <begin position="6"/>
        <end position="32"/>
    </location>
</feature>
<evidence type="ECO:0000313" key="2">
    <source>
        <dbReference type="EMBL" id="CDT03784.1"/>
    </source>
</evidence>
<dbReference type="EMBL" id="CCJX01000039">
    <property type="protein sequence ID" value="CDT03784.1"/>
    <property type="molecule type" value="Genomic_DNA"/>
</dbReference>
<dbReference type="Proteomes" id="UP000049077">
    <property type="component" value="Unassembled WGS sequence"/>
</dbReference>
<keyword evidence="1" id="KW-0812">Transmembrane</keyword>
<keyword evidence="3" id="KW-1185">Reference proteome</keyword>
<evidence type="ECO:0000313" key="3">
    <source>
        <dbReference type="Proteomes" id="UP000049077"/>
    </source>
</evidence>
<reference evidence="2 3" key="1">
    <citation type="submission" date="2014-06" db="EMBL/GenBank/DDBJ databases">
        <authorList>
            <person name="Le Roux F."/>
        </authorList>
    </citation>
    <scope>NUCLEOTIDE SEQUENCE [LARGE SCALE GENOMIC DNA]</scope>
    <source>
        <strain evidence="2 3">J5-4</strain>
    </source>
</reference>
<comment type="caution">
    <text evidence="2">The sequence shown here is derived from an EMBL/GenBank/DDBJ whole genome shotgun (WGS) entry which is preliminary data.</text>
</comment>
<protein>
    <submittedName>
        <fullName evidence="2">Uncharacterized protein</fullName>
    </submittedName>
</protein>
<accession>A0ABM9QN68</accession>
<keyword evidence="1" id="KW-1133">Transmembrane helix</keyword>
<evidence type="ECO:0000256" key="1">
    <source>
        <dbReference type="SAM" id="Phobius"/>
    </source>
</evidence>
<proteinExistence type="predicted"/>